<evidence type="ECO:0008006" key="3">
    <source>
        <dbReference type="Google" id="ProtNLM"/>
    </source>
</evidence>
<dbReference type="RefSeq" id="WP_039353074.1">
    <property type="nucleotide sequence ID" value="NZ_FOLA01000009.1"/>
</dbReference>
<reference evidence="1 2" key="1">
    <citation type="submission" date="2014-10" db="EMBL/GenBank/DDBJ databases">
        <title>Kaistella jeonii genome.</title>
        <authorList>
            <person name="Clayton J.T."/>
            <person name="Newman J.D."/>
        </authorList>
    </citation>
    <scope>NUCLEOTIDE SEQUENCE [LARGE SCALE GENOMIC DNA]</scope>
    <source>
        <strain evidence="1 2">DSM 17048</strain>
    </source>
</reference>
<accession>A0A0C1D497</accession>
<dbReference type="STRING" id="266749.SAMN05421876_109102"/>
<sequence>MDRNLGATQVATSSSDAASFGDLYQWGRLADGHQVRTFAVITTLSSTDVPGNANFIGTSVSPLDWHSPQNDNLWQGVNGINNPCLTGFRIPTQAEFNAEAALFTSQNQAGAFASPLKIPAAGSRRYDNGTNIATNY</sequence>
<gene>
    <name evidence="1" type="ORF">OA86_11245</name>
</gene>
<name>A0A0C1D497_9FLAO</name>
<dbReference type="OrthoDB" id="9805760at2"/>
<organism evidence="1 2">
    <name type="scientific">Kaistella jeonii</name>
    <dbReference type="NCBI Taxonomy" id="266749"/>
    <lineage>
        <taxon>Bacteria</taxon>
        <taxon>Pseudomonadati</taxon>
        <taxon>Bacteroidota</taxon>
        <taxon>Flavobacteriia</taxon>
        <taxon>Flavobacteriales</taxon>
        <taxon>Weeksellaceae</taxon>
        <taxon>Chryseobacterium group</taxon>
        <taxon>Kaistella</taxon>
    </lineage>
</organism>
<proteinExistence type="predicted"/>
<evidence type="ECO:0000313" key="1">
    <source>
        <dbReference type="EMBL" id="KIA88585.1"/>
    </source>
</evidence>
<dbReference type="AlphaFoldDB" id="A0A0C1D497"/>
<protein>
    <recommendedName>
        <fullName evidence="3">Fibrobacter succinogenes major paralogous domain-containing protein</fullName>
    </recommendedName>
</protein>
<dbReference type="EMBL" id="JSYL01000007">
    <property type="protein sequence ID" value="KIA88585.1"/>
    <property type="molecule type" value="Genomic_DNA"/>
</dbReference>
<keyword evidence="2" id="KW-1185">Reference proteome</keyword>
<dbReference type="Proteomes" id="UP000031473">
    <property type="component" value="Unassembled WGS sequence"/>
</dbReference>
<evidence type="ECO:0000313" key="2">
    <source>
        <dbReference type="Proteomes" id="UP000031473"/>
    </source>
</evidence>
<comment type="caution">
    <text evidence="1">The sequence shown here is derived from an EMBL/GenBank/DDBJ whole genome shotgun (WGS) entry which is preliminary data.</text>
</comment>